<dbReference type="InterPro" id="IPR013154">
    <property type="entry name" value="ADH-like_N"/>
</dbReference>
<dbReference type="GO" id="GO:0016491">
    <property type="term" value="F:oxidoreductase activity"/>
    <property type="evidence" value="ECO:0007669"/>
    <property type="project" value="UniProtKB-KW"/>
</dbReference>
<dbReference type="EMBL" id="CP060635">
    <property type="protein sequence ID" value="QNM10289.1"/>
    <property type="molecule type" value="Genomic_DNA"/>
</dbReference>
<dbReference type="SMART" id="SM00829">
    <property type="entry name" value="PKS_ER"/>
    <property type="match status" value="1"/>
</dbReference>
<keyword evidence="1 4" id="KW-0479">Metal-binding</keyword>
<protein>
    <submittedName>
        <fullName evidence="6">Alcohol dehydrogenase catalytic domain-containing protein</fullName>
    </submittedName>
</protein>
<dbReference type="Pfam" id="PF00107">
    <property type="entry name" value="ADH_zinc_N"/>
    <property type="match status" value="1"/>
</dbReference>
<reference evidence="6 7" key="1">
    <citation type="submission" date="2020-08" db="EMBL/GenBank/DDBJ databases">
        <authorList>
            <person name="Liu C."/>
            <person name="Sun Q."/>
        </authorList>
    </citation>
    <scope>NUCLEOTIDE SEQUENCE [LARGE SCALE GENOMIC DNA]</scope>
    <source>
        <strain evidence="6 7">NSJ-29</strain>
    </source>
</reference>
<evidence type="ECO:0000259" key="5">
    <source>
        <dbReference type="SMART" id="SM00829"/>
    </source>
</evidence>
<evidence type="ECO:0000313" key="7">
    <source>
        <dbReference type="Proteomes" id="UP000515860"/>
    </source>
</evidence>
<keyword evidence="7" id="KW-1185">Reference proteome</keyword>
<dbReference type="Proteomes" id="UP000515860">
    <property type="component" value="Chromosome"/>
</dbReference>
<organism evidence="6 7">
    <name type="scientific">Wansuia hejianensis</name>
    <dbReference type="NCBI Taxonomy" id="2763667"/>
    <lineage>
        <taxon>Bacteria</taxon>
        <taxon>Bacillati</taxon>
        <taxon>Bacillota</taxon>
        <taxon>Clostridia</taxon>
        <taxon>Lachnospirales</taxon>
        <taxon>Lachnospiraceae</taxon>
        <taxon>Wansuia</taxon>
    </lineage>
</organism>
<dbReference type="InterPro" id="IPR013149">
    <property type="entry name" value="ADH-like_C"/>
</dbReference>
<dbReference type="Gene3D" id="3.90.180.10">
    <property type="entry name" value="Medium-chain alcohol dehydrogenases, catalytic domain"/>
    <property type="match status" value="1"/>
</dbReference>
<evidence type="ECO:0000256" key="3">
    <source>
        <dbReference type="ARBA" id="ARBA00023002"/>
    </source>
</evidence>
<evidence type="ECO:0000256" key="4">
    <source>
        <dbReference type="RuleBase" id="RU361277"/>
    </source>
</evidence>
<dbReference type="Gene3D" id="3.40.50.720">
    <property type="entry name" value="NAD(P)-binding Rossmann-like Domain"/>
    <property type="match status" value="1"/>
</dbReference>
<dbReference type="Pfam" id="PF08240">
    <property type="entry name" value="ADH_N"/>
    <property type="match status" value="1"/>
</dbReference>
<gene>
    <name evidence="6" type="ORF">H9Q79_08510</name>
</gene>
<dbReference type="AlphaFoldDB" id="A0A7G9GHK7"/>
<dbReference type="InterPro" id="IPR050129">
    <property type="entry name" value="Zn_alcohol_dh"/>
</dbReference>
<dbReference type="GO" id="GO:0008270">
    <property type="term" value="F:zinc ion binding"/>
    <property type="evidence" value="ECO:0007669"/>
    <property type="project" value="InterPro"/>
</dbReference>
<dbReference type="InterPro" id="IPR036291">
    <property type="entry name" value="NAD(P)-bd_dom_sf"/>
</dbReference>
<dbReference type="PROSITE" id="PS00059">
    <property type="entry name" value="ADH_ZINC"/>
    <property type="match status" value="1"/>
</dbReference>
<dbReference type="InterPro" id="IPR002328">
    <property type="entry name" value="ADH_Zn_CS"/>
</dbReference>
<keyword evidence="3" id="KW-0560">Oxidoreductase</keyword>
<keyword evidence="2 4" id="KW-0862">Zinc</keyword>
<dbReference type="SUPFAM" id="SSF51735">
    <property type="entry name" value="NAD(P)-binding Rossmann-fold domains"/>
    <property type="match status" value="1"/>
</dbReference>
<dbReference type="InterPro" id="IPR011032">
    <property type="entry name" value="GroES-like_sf"/>
</dbReference>
<comment type="cofactor">
    <cofactor evidence="4">
        <name>Zn(2+)</name>
        <dbReference type="ChEBI" id="CHEBI:29105"/>
    </cofactor>
</comment>
<dbReference type="PANTHER" id="PTHR43401">
    <property type="entry name" value="L-THREONINE 3-DEHYDROGENASE"/>
    <property type="match status" value="1"/>
</dbReference>
<evidence type="ECO:0000256" key="2">
    <source>
        <dbReference type="ARBA" id="ARBA00022833"/>
    </source>
</evidence>
<dbReference type="SUPFAM" id="SSF50129">
    <property type="entry name" value="GroES-like"/>
    <property type="match status" value="1"/>
</dbReference>
<dbReference type="RefSeq" id="WP_118643197.1">
    <property type="nucleotide sequence ID" value="NZ_CP060635.1"/>
</dbReference>
<dbReference type="KEGG" id="whj:H9Q79_08510"/>
<evidence type="ECO:0000256" key="1">
    <source>
        <dbReference type="ARBA" id="ARBA00022723"/>
    </source>
</evidence>
<name>A0A7G9GHK7_9FIRM</name>
<dbReference type="InterPro" id="IPR020843">
    <property type="entry name" value="ER"/>
</dbReference>
<proteinExistence type="inferred from homology"/>
<comment type="similarity">
    <text evidence="4">Belongs to the zinc-containing alcohol dehydrogenase family.</text>
</comment>
<sequence length="339" mass="36198">MRVAVVTEPFKVEIEDRPVPEVGDNDVLIKVVRAGICGSDLHLYKGTHAFRKPPAALGHEVCGIVDKVGPAVTRFKEGDHVTVEPQVGCGSCDFCKSGNVNLCTHKKVPGTPGWLGTFAEYFVAPEQAVYRLKNDITFDEGTLVEPLAVAVQAMNACSGARKETIAILGAGTIGLLVLAVAKARGYKKIFCTDTAEFNRKLAVKMGAFAAFDPLNCNVEEEIKKETGGAGVNVCVVAAGAPNIIDQASAVTGKMGEVVLVSMITKPIPVYTYSFVFNEQKLIGTMTYTTEAFRQACEMINGGLDISPIITHCLPLEDAGKGLELLDKKTENAGKILVHL</sequence>
<dbReference type="PANTHER" id="PTHR43401:SF2">
    <property type="entry name" value="L-THREONINE 3-DEHYDROGENASE"/>
    <property type="match status" value="1"/>
</dbReference>
<feature type="domain" description="Enoyl reductase (ER)" evidence="5">
    <location>
        <begin position="7"/>
        <end position="337"/>
    </location>
</feature>
<evidence type="ECO:0000313" key="6">
    <source>
        <dbReference type="EMBL" id="QNM10289.1"/>
    </source>
</evidence>
<accession>A0A7G9GHK7</accession>